<evidence type="ECO:0000259" key="1">
    <source>
        <dbReference type="PROSITE" id="PS51186"/>
    </source>
</evidence>
<organism evidence="2 3">
    <name type="scientific">Chryseobacterium aquaticum</name>
    <dbReference type="NCBI Taxonomy" id="452084"/>
    <lineage>
        <taxon>Bacteria</taxon>
        <taxon>Pseudomonadati</taxon>
        <taxon>Bacteroidota</taxon>
        <taxon>Flavobacteriia</taxon>
        <taxon>Flavobacteriales</taxon>
        <taxon>Weeksellaceae</taxon>
        <taxon>Chryseobacterium group</taxon>
        <taxon>Chryseobacterium</taxon>
    </lineage>
</organism>
<comment type="caution">
    <text evidence="2">The sequence shown here is derived from an EMBL/GenBank/DDBJ whole genome shotgun (WGS) entry which is preliminary data.</text>
</comment>
<accession>A0A0Q3HUG5</accession>
<dbReference type="Proteomes" id="UP000051682">
    <property type="component" value="Unassembled WGS sequence"/>
</dbReference>
<protein>
    <submittedName>
        <fullName evidence="2">GNAT family acetyltransferase</fullName>
    </submittedName>
</protein>
<sequence>MIHLKTFNKKQLESFVSLGEFQKYDFLPITQHRAKSQIANPKANDDQTLLILAFDDDHLAGYLGCLPDNFKMDNETFRYAWLSTLFISNQFRGKKIAQKLLNKAFDEYNGNIAITEFTKEAESLYNKIGVFKYIELKEGKRYYFRTDLENIIPSKKEKTAFLKPAFRIADSAANFFISIKNSFIRHPDFPVEILDHLDKESVDFISNFKINRTADEINWAIENPWILEGEKADEKYLFSSYSKNFKYFWLKVYCENKNLITCSLLILRDGHLKIPYLFSIADLTQFIDFLNYFIIENKVKTMTCYQTELNQKIESSLSFPNIHQRKIERRYMFHEKLINHLPENFKPNFQDGDGDCLMT</sequence>
<evidence type="ECO:0000313" key="3">
    <source>
        <dbReference type="Proteomes" id="UP000051682"/>
    </source>
</evidence>
<dbReference type="EMBL" id="LLYZ01000004">
    <property type="protein sequence ID" value="KQK26447.1"/>
    <property type="molecule type" value="Genomic_DNA"/>
</dbReference>
<keyword evidence="2" id="KW-0808">Transferase</keyword>
<dbReference type="PROSITE" id="PS51186">
    <property type="entry name" value="GNAT"/>
    <property type="match status" value="1"/>
</dbReference>
<dbReference type="SUPFAM" id="SSF55729">
    <property type="entry name" value="Acyl-CoA N-acyltransferases (Nat)"/>
    <property type="match status" value="1"/>
</dbReference>
<dbReference type="OrthoDB" id="1118862at2"/>
<evidence type="ECO:0000313" key="2">
    <source>
        <dbReference type="EMBL" id="KQK26447.1"/>
    </source>
</evidence>
<dbReference type="Gene3D" id="3.40.630.30">
    <property type="match status" value="1"/>
</dbReference>
<keyword evidence="3" id="KW-1185">Reference proteome</keyword>
<dbReference type="AlphaFoldDB" id="A0A0Q3HUG5"/>
<dbReference type="STRING" id="452084.AR438_06685"/>
<dbReference type="RefSeq" id="WP_056013424.1">
    <property type="nucleotide sequence ID" value="NZ_LLYZ01000004.1"/>
</dbReference>
<dbReference type="Pfam" id="PF00583">
    <property type="entry name" value="Acetyltransf_1"/>
    <property type="match status" value="1"/>
</dbReference>
<dbReference type="CDD" id="cd04301">
    <property type="entry name" value="NAT_SF"/>
    <property type="match status" value="1"/>
</dbReference>
<dbReference type="InterPro" id="IPR016181">
    <property type="entry name" value="Acyl_CoA_acyltransferase"/>
</dbReference>
<dbReference type="GO" id="GO:0016747">
    <property type="term" value="F:acyltransferase activity, transferring groups other than amino-acyl groups"/>
    <property type="evidence" value="ECO:0007669"/>
    <property type="project" value="InterPro"/>
</dbReference>
<reference evidence="2 3" key="1">
    <citation type="submission" date="2015-10" db="EMBL/GenBank/DDBJ databases">
        <title>Chryseobacterium aquaticum genome.</title>
        <authorList>
            <person name="Newman J.D."/>
            <person name="Ferguson M.B."/>
            <person name="Miller J.R."/>
        </authorList>
    </citation>
    <scope>NUCLEOTIDE SEQUENCE [LARGE SCALE GENOMIC DNA]</scope>
    <source>
        <strain evidence="2 3">KCTC 12483</strain>
    </source>
</reference>
<dbReference type="InterPro" id="IPR000182">
    <property type="entry name" value="GNAT_dom"/>
</dbReference>
<gene>
    <name evidence="2" type="ORF">AR438_06685</name>
</gene>
<feature type="domain" description="N-acetyltransferase" evidence="1">
    <location>
        <begin position="2"/>
        <end position="149"/>
    </location>
</feature>
<proteinExistence type="predicted"/>
<name>A0A0Q3HUG5_9FLAO</name>